<feature type="transmembrane region" description="Helical" evidence="6">
    <location>
        <begin position="20"/>
        <end position="41"/>
    </location>
</feature>
<gene>
    <name evidence="8" type="ORF">BSZ40_05140</name>
</gene>
<dbReference type="GO" id="GO:0005886">
    <property type="term" value="C:plasma membrane"/>
    <property type="evidence" value="ECO:0007669"/>
    <property type="project" value="TreeGrafter"/>
</dbReference>
<dbReference type="Proteomes" id="UP000185612">
    <property type="component" value="Unassembled WGS sequence"/>
</dbReference>
<dbReference type="InterPro" id="IPR051401">
    <property type="entry name" value="GtrA_CellWall_Glycosyl"/>
</dbReference>
<dbReference type="PANTHER" id="PTHR38459">
    <property type="entry name" value="PROPHAGE BACTOPRENOL-LINKED GLUCOSE TRANSLOCASE HOMOLOG"/>
    <property type="match status" value="1"/>
</dbReference>
<dbReference type="GO" id="GO:0000271">
    <property type="term" value="P:polysaccharide biosynthetic process"/>
    <property type="evidence" value="ECO:0007669"/>
    <property type="project" value="InterPro"/>
</dbReference>
<dbReference type="STRING" id="52770.BSZ40_05140"/>
<dbReference type="AlphaFoldDB" id="A0A1Q5PW80"/>
<sequence>MPPRYQGLAARLWEVGKFSIVGGIAFVVDVGLFNLLSQFAFSPFAGQSVRAKILSAAVATVVSWLLNRAWTFQAQKSKGARREFIEFGVINLIGIGIAASCLYISRYILGFTSTLADNISGNIIGLILGMVFRFLCYKYIVFAPAKDRA</sequence>
<dbReference type="InParanoid" id="A0A1Q5PW80"/>
<comment type="similarity">
    <text evidence="2">Belongs to the GtrA family.</text>
</comment>
<evidence type="ECO:0000259" key="7">
    <source>
        <dbReference type="Pfam" id="PF04138"/>
    </source>
</evidence>
<evidence type="ECO:0000256" key="3">
    <source>
        <dbReference type="ARBA" id="ARBA00022692"/>
    </source>
</evidence>
<protein>
    <recommendedName>
        <fullName evidence="7">GtrA/DPMS transmembrane domain-containing protein</fullName>
    </recommendedName>
</protein>
<organism evidence="8 9">
    <name type="scientific">Buchananella hordeovulneris</name>
    <dbReference type="NCBI Taxonomy" id="52770"/>
    <lineage>
        <taxon>Bacteria</taxon>
        <taxon>Bacillati</taxon>
        <taxon>Actinomycetota</taxon>
        <taxon>Actinomycetes</taxon>
        <taxon>Actinomycetales</taxon>
        <taxon>Actinomycetaceae</taxon>
        <taxon>Buchananella</taxon>
    </lineage>
</organism>
<keyword evidence="5 6" id="KW-0472">Membrane</keyword>
<keyword evidence="4 6" id="KW-1133">Transmembrane helix</keyword>
<evidence type="ECO:0000256" key="4">
    <source>
        <dbReference type="ARBA" id="ARBA00022989"/>
    </source>
</evidence>
<evidence type="ECO:0000256" key="1">
    <source>
        <dbReference type="ARBA" id="ARBA00004141"/>
    </source>
</evidence>
<dbReference type="InterPro" id="IPR007267">
    <property type="entry name" value="GtrA_DPMS_TM"/>
</dbReference>
<name>A0A1Q5PW80_9ACTO</name>
<evidence type="ECO:0000256" key="6">
    <source>
        <dbReference type="SAM" id="Phobius"/>
    </source>
</evidence>
<evidence type="ECO:0000313" key="9">
    <source>
        <dbReference type="Proteomes" id="UP000185612"/>
    </source>
</evidence>
<accession>A0A1Q5PW80</accession>
<keyword evidence="3 6" id="KW-0812">Transmembrane</keyword>
<comment type="subcellular location">
    <subcellularLocation>
        <location evidence="1">Membrane</location>
        <topology evidence="1">Multi-pass membrane protein</topology>
    </subcellularLocation>
</comment>
<evidence type="ECO:0000256" key="2">
    <source>
        <dbReference type="ARBA" id="ARBA00009399"/>
    </source>
</evidence>
<feature type="domain" description="GtrA/DPMS transmembrane" evidence="7">
    <location>
        <begin position="17"/>
        <end position="142"/>
    </location>
</feature>
<reference evidence="9" key="1">
    <citation type="submission" date="2016-12" db="EMBL/GenBank/DDBJ databases">
        <authorList>
            <person name="Meng X."/>
        </authorList>
    </citation>
    <scope>NUCLEOTIDE SEQUENCE [LARGE SCALE GENOMIC DNA]</scope>
    <source>
        <strain evidence="9">DSM 20732</strain>
    </source>
</reference>
<comment type="caution">
    <text evidence="8">The sequence shown here is derived from an EMBL/GenBank/DDBJ whole genome shotgun (WGS) entry which is preliminary data.</text>
</comment>
<evidence type="ECO:0000256" key="5">
    <source>
        <dbReference type="ARBA" id="ARBA00023136"/>
    </source>
</evidence>
<keyword evidence="9" id="KW-1185">Reference proteome</keyword>
<feature type="transmembrane region" description="Helical" evidence="6">
    <location>
        <begin position="53"/>
        <end position="72"/>
    </location>
</feature>
<proteinExistence type="inferred from homology"/>
<evidence type="ECO:0000313" key="8">
    <source>
        <dbReference type="EMBL" id="OKL51874.1"/>
    </source>
</evidence>
<feature type="transmembrane region" description="Helical" evidence="6">
    <location>
        <begin position="84"/>
        <end position="109"/>
    </location>
</feature>
<dbReference type="EMBL" id="MQVS01000004">
    <property type="protein sequence ID" value="OKL51874.1"/>
    <property type="molecule type" value="Genomic_DNA"/>
</dbReference>
<feature type="transmembrane region" description="Helical" evidence="6">
    <location>
        <begin position="121"/>
        <end position="140"/>
    </location>
</feature>
<dbReference type="PANTHER" id="PTHR38459:SF1">
    <property type="entry name" value="PROPHAGE BACTOPRENOL-LINKED GLUCOSE TRANSLOCASE HOMOLOG"/>
    <property type="match status" value="1"/>
</dbReference>
<dbReference type="Pfam" id="PF04138">
    <property type="entry name" value="GtrA_DPMS_TM"/>
    <property type="match status" value="1"/>
</dbReference>